<keyword evidence="5 6" id="KW-0411">Iron-sulfur</keyword>
<dbReference type="PANTHER" id="PTHR32479:SF17">
    <property type="entry name" value="GLYCOLATE OXIDASE IRON-SULFUR SUBUNIT"/>
    <property type="match status" value="1"/>
</dbReference>
<comment type="function">
    <text evidence="6">Component of a complex that catalyzes the oxidation of glycolate to glyoxylate.</text>
</comment>
<protein>
    <recommendedName>
        <fullName evidence="6">Glycolate oxidase iron-sulfur subunit</fullName>
        <ecNumber evidence="6">1.1.99.14</ecNumber>
    </recommendedName>
</protein>
<comment type="catalytic activity">
    <reaction evidence="6">
        <text>glycolate + A = glyoxylate + AH2</text>
        <dbReference type="Rhea" id="RHEA:21264"/>
        <dbReference type="ChEBI" id="CHEBI:13193"/>
        <dbReference type="ChEBI" id="CHEBI:17499"/>
        <dbReference type="ChEBI" id="CHEBI:29805"/>
        <dbReference type="ChEBI" id="CHEBI:36655"/>
        <dbReference type="EC" id="1.1.99.14"/>
    </reaction>
</comment>
<dbReference type="STRING" id="1476583.DEIPH_ctg040orf0026"/>
<dbReference type="GO" id="GO:0019154">
    <property type="term" value="F:glycolate dehydrogenase activity"/>
    <property type="evidence" value="ECO:0007669"/>
    <property type="project" value="UniProtKB-EC"/>
</dbReference>
<evidence type="ECO:0000256" key="4">
    <source>
        <dbReference type="ARBA" id="ARBA00023004"/>
    </source>
</evidence>
<dbReference type="PATRIC" id="fig|1476583.3.peg.2448"/>
<comment type="caution">
    <text evidence="8">The sequence shown here is derived from an EMBL/GenBank/DDBJ whole genome shotgun (WGS) entry which is preliminary data.</text>
</comment>
<feature type="domain" description="4Fe-4S ferredoxin-type" evidence="7">
    <location>
        <begin position="14"/>
        <end position="44"/>
    </location>
</feature>
<dbReference type="InterPro" id="IPR017900">
    <property type="entry name" value="4Fe4S_Fe_S_CS"/>
</dbReference>
<dbReference type="PANTHER" id="PTHR32479">
    <property type="entry name" value="GLYCOLATE OXIDASE IRON-SULFUR SUBUNIT"/>
    <property type="match status" value="1"/>
</dbReference>
<keyword evidence="4 6" id="KW-0408">Iron</keyword>
<evidence type="ECO:0000313" key="8">
    <source>
        <dbReference type="EMBL" id="EYB67463.1"/>
    </source>
</evidence>
<organism evidence="8 9">
    <name type="scientific">Deinococcus phoenicis</name>
    <dbReference type="NCBI Taxonomy" id="1476583"/>
    <lineage>
        <taxon>Bacteria</taxon>
        <taxon>Thermotogati</taxon>
        <taxon>Deinococcota</taxon>
        <taxon>Deinococci</taxon>
        <taxon>Deinococcales</taxon>
        <taxon>Deinococcaceae</taxon>
        <taxon>Deinococcus</taxon>
    </lineage>
</organism>
<dbReference type="PIRSF" id="PIRSF000139">
    <property type="entry name" value="Glc_ox_4Fe-4S"/>
    <property type="match status" value="1"/>
</dbReference>
<evidence type="ECO:0000259" key="7">
    <source>
        <dbReference type="PROSITE" id="PS51379"/>
    </source>
</evidence>
<evidence type="ECO:0000256" key="1">
    <source>
        <dbReference type="ARBA" id="ARBA00022485"/>
    </source>
</evidence>
<dbReference type="Pfam" id="PF02754">
    <property type="entry name" value="CCG"/>
    <property type="match status" value="2"/>
</dbReference>
<dbReference type="InterPro" id="IPR009051">
    <property type="entry name" value="Helical_ferredxn"/>
</dbReference>
<keyword evidence="2 6" id="KW-0479">Metal-binding</keyword>
<sequence length="425" mass="45286">MNNDIPVQHIGPQGEVMAHAVDACVHCGFCLPACPTYALLGDEMDSPRGRIVLMKEVLEGALPLADAAPHLDRCLGCQACVTACPSGVPYGELITSFRGWSEPQRERSPLDRAKRAAILKILPAPKVFSLAARVGQYTKPLAPVLPTALRAPLDLLPEHVPAMQPSPRVTPARGQRRGRVAFLAGCAQQALAPNFNAATLRVLARNGIEVVLPEGQGCCGAAALHTGAREEALRLVRQNLAAFDPGDYDAILSNAAGCGAGLKEYPVVLHGLPDEAQARAFAVKVQDISEFLAGLLREGDLEPFLPTSRPLTVAYHDACHLAHAQGVRAAPRELLRAIPGVTVLEVPEGDLCCGSAGTYNLEQPELANQLGVRKARNILSTMPDLIASGNIGCHTQIQSHVRRQGSRVPVLHTVEVLDLAYRGEL</sequence>
<keyword evidence="1 6" id="KW-0004">4Fe-4S</keyword>
<evidence type="ECO:0000313" key="9">
    <source>
        <dbReference type="Proteomes" id="UP000020492"/>
    </source>
</evidence>
<evidence type="ECO:0000256" key="5">
    <source>
        <dbReference type="ARBA" id="ARBA00023014"/>
    </source>
</evidence>
<dbReference type="AlphaFoldDB" id="A0A016QN22"/>
<evidence type="ECO:0000256" key="2">
    <source>
        <dbReference type="ARBA" id="ARBA00022723"/>
    </source>
</evidence>
<dbReference type="eggNOG" id="COG0247">
    <property type="taxonomic scope" value="Bacteria"/>
</dbReference>
<dbReference type="OrthoDB" id="9770306at2"/>
<dbReference type="RefSeq" id="WP_034358438.1">
    <property type="nucleotide sequence ID" value="NZ_JHAC01000038.1"/>
</dbReference>
<comment type="cofactor">
    <cofactor evidence="6">
        <name>[4Fe-4S] cluster</name>
        <dbReference type="ChEBI" id="CHEBI:49883"/>
    </cofactor>
    <text evidence="6">Binds 2 [4Fe-4S] clusters.</text>
</comment>
<dbReference type="Pfam" id="PF13183">
    <property type="entry name" value="Fer4_8"/>
    <property type="match status" value="1"/>
</dbReference>
<feature type="domain" description="4Fe-4S ferredoxin-type" evidence="7">
    <location>
        <begin position="65"/>
        <end position="94"/>
    </location>
</feature>
<dbReference type="InterPro" id="IPR012257">
    <property type="entry name" value="Glc_ox_4Fe-4S"/>
</dbReference>
<proteinExistence type="predicted"/>
<accession>A0A016QN22</accession>
<keyword evidence="6" id="KW-0813">Transport</keyword>
<reference evidence="8 9" key="1">
    <citation type="submission" date="2014-03" db="EMBL/GenBank/DDBJ databases">
        <title>Draft genome sequence of Deinococcus phoenicis 1P10ME.</title>
        <authorList>
            <person name="Stepanov V.G."/>
            <person name="Vaishampayan P."/>
            <person name="Venkateswaran K."/>
            <person name="Fox G.E."/>
        </authorList>
    </citation>
    <scope>NUCLEOTIDE SEQUENCE [LARGE SCALE GENOMIC DNA]</scope>
    <source>
        <strain evidence="8 9">1P10ME</strain>
    </source>
</reference>
<dbReference type="EC" id="1.1.99.14" evidence="6"/>
<keyword evidence="3" id="KW-0677">Repeat</keyword>
<dbReference type="GO" id="GO:0051539">
    <property type="term" value="F:4 iron, 4 sulfur cluster binding"/>
    <property type="evidence" value="ECO:0007669"/>
    <property type="project" value="UniProtKB-UniRule"/>
</dbReference>
<dbReference type="SUPFAM" id="SSF46548">
    <property type="entry name" value="alpha-helical ferredoxin"/>
    <property type="match status" value="1"/>
</dbReference>
<dbReference type="PROSITE" id="PS51379">
    <property type="entry name" value="4FE4S_FER_2"/>
    <property type="match status" value="2"/>
</dbReference>
<dbReference type="Proteomes" id="UP000020492">
    <property type="component" value="Unassembled WGS sequence"/>
</dbReference>
<name>A0A016QN22_9DEIO</name>
<keyword evidence="9" id="KW-1185">Reference proteome</keyword>
<dbReference type="PROSITE" id="PS00198">
    <property type="entry name" value="4FE4S_FER_1"/>
    <property type="match status" value="1"/>
</dbReference>
<dbReference type="EMBL" id="JHAC01000038">
    <property type="protein sequence ID" value="EYB67463.1"/>
    <property type="molecule type" value="Genomic_DNA"/>
</dbReference>
<gene>
    <name evidence="8" type="ORF">DEIPH_ctg040orf0026</name>
</gene>
<evidence type="ECO:0000256" key="6">
    <source>
        <dbReference type="PIRNR" id="PIRNR000139"/>
    </source>
</evidence>
<dbReference type="GO" id="GO:0046872">
    <property type="term" value="F:metal ion binding"/>
    <property type="evidence" value="ECO:0007669"/>
    <property type="project" value="UniProtKB-UniRule"/>
</dbReference>
<comment type="catalytic activity">
    <reaction evidence="6">
        <text>(R)-lactate + A = pyruvate + AH2</text>
        <dbReference type="Rhea" id="RHEA:15089"/>
        <dbReference type="ChEBI" id="CHEBI:13193"/>
        <dbReference type="ChEBI" id="CHEBI:15361"/>
        <dbReference type="ChEBI" id="CHEBI:16004"/>
        <dbReference type="ChEBI" id="CHEBI:17499"/>
    </reaction>
</comment>
<evidence type="ECO:0000256" key="3">
    <source>
        <dbReference type="ARBA" id="ARBA00022737"/>
    </source>
</evidence>
<dbReference type="Gene3D" id="1.10.1060.10">
    <property type="entry name" value="Alpha-helical ferredoxin"/>
    <property type="match status" value="1"/>
</dbReference>
<dbReference type="NCBIfam" id="NF008434">
    <property type="entry name" value="PRK11274.1"/>
    <property type="match status" value="1"/>
</dbReference>
<keyword evidence="6" id="KW-0249">Electron transport</keyword>
<dbReference type="InterPro" id="IPR004017">
    <property type="entry name" value="Cys_rich_dom"/>
</dbReference>
<dbReference type="InterPro" id="IPR017896">
    <property type="entry name" value="4Fe4S_Fe-S-bd"/>
</dbReference>